<dbReference type="GO" id="GO:0005507">
    <property type="term" value="F:copper ion binding"/>
    <property type="evidence" value="ECO:0007669"/>
    <property type="project" value="InterPro"/>
</dbReference>
<dbReference type="PROSITE" id="PS00078">
    <property type="entry name" value="COX2"/>
    <property type="match status" value="1"/>
</dbReference>
<feature type="transmembrane region" description="Helical" evidence="15">
    <location>
        <begin position="48"/>
        <end position="71"/>
    </location>
</feature>
<reference evidence="18" key="1">
    <citation type="submission" date="2019-02" db="EMBL/GenBank/DDBJ databases">
        <title>Deep-cultivation of Planctomycetes and their phenomic and genomic characterization uncovers novel biology.</title>
        <authorList>
            <person name="Wiegand S."/>
            <person name="Jogler M."/>
            <person name="Boedeker C."/>
            <person name="Pinto D."/>
            <person name="Vollmers J."/>
            <person name="Rivas-Marin E."/>
            <person name="Kohn T."/>
            <person name="Peeters S.H."/>
            <person name="Heuer A."/>
            <person name="Rast P."/>
            <person name="Oberbeckmann S."/>
            <person name="Bunk B."/>
            <person name="Jeske O."/>
            <person name="Meyerdierks A."/>
            <person name="Storesund J.E."/>
            <person name="Kallscheuer N."/>
            <person name="Luecker S."/>
            <person name="Lage O.M."/>
            <person name="Pohl T."/>
            <person name="Merkel B.J."/>
            <person name="Hornburger P."/>
            <person name="Mueller R.-W."/>
            <person name="Bruemmer F."/>
            <person name="Labrenz M."/>
            <person name="Spormann A.M."/>
            <person name="Op den Camp H."/>
            <person name="Overmann J."/>
            <person name="Amann R."/>
            <person name="Jetten M.S.M."/>
            <person name="Mascher T."/>
            <person name="Medema M.H."/>
            <person name="Devos D.P."/>
            <person name="Kaster A.-K."/>
            <person name="Ovreas L."/>
            <person name="Rohde M."/>
            <person name="Galperin M.Y."/>
            <person name="Jogler C."/>
        </authorList>
    </citation>
    <scope>NUCLEOTIDE SEQUENCE [LARGE SCALE GENOMIC DNA]</scope>
    <source>
        <strain evidence="18">Pan97</strain>
    </source>
</reference>
<evidence type="ECO:0000259" key="16">
    <source>
        <dbReference type="PROSITE" id="PS50857"/>
    </source>
</evidence>
<comment type="catalytic activity">
    <reaction evidence="14">
        <text>4 Fe(II)-[cytochrome c] + O2 + 8 H(+)(in) = 4 Fe(III)-[cytochrome c] + 2 H2O + 4 H(+)(out)</text>
        <dbReference type="Rhea" id="RHEA:11436"/>
        <dbReference type="Rhea" id="RHEA-COMP:10350"/>
        <dbReference type="Rhea" id="RHEA-COMP:14399"/>
        <dbReference type="ChEBI" id="CHEBI:15377"/>
        <dbReference type="ChEBI" id="CHEBI:15378"/>
        <dbReference type="ChEBI" id="CHEBI:15379"/>
        <dbReference type="ChEBI" id="CHEBI:29033"/>
        <dbReference type="ChEBI" id="CHEBI:29034"/>
        <dbReference type="EC" id="7.1.1.9"/>
    </reaction>
</comment>
<dbReference type="GO" id="GO:0016491">
    <property type="term" value="F:oxidoreductase activity"/>
    <property type="evidence" value="ECO:0007669"/>
    <property type="project" value="UniProtKB-KW"/>
</dbReference>
<keyword evidence="8 13" id="KW-0249">Electron transport</keyword>
<dbReference type="InterPro" id="IPR011759">
    <property type="entry name" value="Cyt_c_oxidase_su2_TM_dom"/>
</dbReference>
<dbReference type="AlphaFoldDB" id="A0A518C4S2"/>
<evidence type="ECO:0000256" key="6">
    <source>
        <dbReference type="ARBA" id="ARBA00022723"/>
    </source>
</evidence>
<evidence type="ECO:0000256" key="4">
    <source>
        <dbReference type="ARBA" id="ARBA00022660"/>
    </source>
</evidence>
<evidence type="ECO:0000313" key="17">
    <source>
        <dbReference type="EMBL" id="QDU74174.1"/>
    </source>
</evidence>
<dbReference type="KEGG" id="bvo:Pan97_11790"/>
<dbReference type="PANTHER" id="PTHR22888">
    <property type="entry name" value="CYTOCHROME C OXIDASE, SUBUNIT II"/>
    <property type="match status" value="1"/>
</dbReference>
<dbReference type="InterPro" id="IPR008972">
    <property type="entry name" value="Cupredoxin"/>
</dbReference>
<organism evidence="17 18">
    <name type="scientific">Bremerella volcania</name>
    <dbReference type="NCBI Taxonomy" id="2527984"/>
    <lineage>
        <taxon>Bacteria</taxon>
        <taxon>Pseudomonadati</taxon>
        <taxon>Planctomycetota</taxon>
        <taxon>Planctomycetia</taxon>
        <taxon>Pirellulales</taxon>
        <taxon>Pirellulaceae</taxon>
        <taxon>Bremerella</taxon>
    </lineage>
</organism>
<evidence type="ECO:0000256" key="1">
    <source>
        <dbReference type="ARBA" id="ARBA00004141"/>
    </source>
</evidence>
<comment type="cofactor">
    <cofactor evidence="14">
        <name>Cu cation</name>
        <dbReference type="ChEBI" id="CHEBI:23378"/>
    </cofactor>
    <text evidence="14">Binds a copper A center.</text>
</comment>
<evidence type="ECO:0000256" key="9">
    <source>
        <dbReference type="ARBA" id="ARBA00022989"/>
    </source>
</evidence>
<dbReference type="InterPro" id="IPR036257">
    <property type="entry name" value="Cyt_c_oxidase_su2_TM_sf"/>
</dbReference>
<gene>
    <name evidence="17" type="primary">coxM</name>
    <name evidence="17" type="ORF">Pan97_11790</name>
</gene>
<evidence type="ECO:0000256" key="5">
    <source>
        <dbReference type="ARBA" id="ARBA00022692"/>
    </source>
</evidence>
<dbReference type="SUPFAM" id="SSF81464">
    <property type="entry name" value="Cytochrome c oxidase subunit II-like, transmembrane region"/>
    <property type="match status" value="1"/>
</dbReference>
<feature type="transmembrane region" description="Helical" evidence="15">
    <location>
        <begin position="7"/>
        <end position="28"/>
    </location>
</feature>
<dbReference type="GO" id="GO:0042773">
    <property type="term" value="P:ATP synthesis coupled electron transport"/>
    <property type="evidence" value="ECO:0007669"/>
    <property type="project" value="TreeGrafter"/>
</dbReference>
<dbReference type="NCBIfam" id="TIGR02866">
    <property type="entry name" value="CoxB"/>
    <property type="match status" value="1"/>
</dbReference>
<keyword evidence="3 13" id="KW-0813">Transport</keyword>
<keyword evidence="9 15" id="KW-1133">Transmembrane helix</keyword>
<keyword evidence="17" id="KW-0560">Oxidoreductase</keyword>
<comment type="similarity">
    <text evidence="2 13">Belongs to the cytochrome c oxidase subunit 2 family.</text>
</comment>
<proteinExistence type="inferred from homology"/>
<dbReference type="PRINTS" id="PR01166">
    <property type="entry name" value="CYCOXIDASEII"/>
</dbReference>
<dbReference type="GO" id="GO:0004129">
    <property type="term" value="F:cytochrome-c oxidase activity"/>
    <property type="evidence" value="ECO:0007669"/>
    <property type="project" value="UniProtKB-EC"/>
</dbReference>
<dbReference type="Pfam" id="PF02790">
    <property type="entry name" value="COX2_TM"/>
    <property type="match status" value="1"/>
</dbReference>
<dbReference type="RefSeq" id="WP_144971168.1">
    <property type="nucleotide sequence ID" value="NZ_CP036289.1"/>
</dbReference>
<dbReference type="OrthoDB" id="9773456at2"/>
<dbReference type="InterPro" id="IPR014222">
    <property type="entry name" value="Cyt_c_oxidase_su2"/>
</dbReference>
<dbReference type="SUPFAM" id="SSF49503">
    <property type="entry name" value="Cupredoxins"/>
    <property type="match status" value="1"/>
</dbReference>
<dbReference type="Gene3D" id="1.10.287.90">
    <property type="match status" value="1"/>
</dbReference>
<dbReference type="InterPro" id="IPR045187">
    <property type="entry name" value="CcO_II"/>
</dbReference>
<dbReference type="PROSITE" id="PS50857">
    <property type="entry name" value="COX2_CUA"/>
    <property type="match status" value="1"/>
</dbReference>
<keyword evidence="10 14" id="KW-0186">Copper</keyword>
<keyword evidence="11 15" id="KW-0472">Membrane</keyword>
<name>A0A518C4S2_9BACT</name>
<evidence type="ECO:0000256" key="8">
    <source>
        <dbReference type="ARBA" id="ARBA00022982"/>
    </source>
</evidence>
<dbReference type="EMBL" id="CP036289">
    <property type="protein sequence ID" value="QDU74174.1"/>
    <property type="molecule type" value="Genomic_DNA"/>
</dbReference>
<dbReference type="Pfam" id="PF00116">
    <property type="entry name" value="COX2"/>
    <property type="match status" value="1"/>
</dbReference>
<keyword evidence="4 13" id="KW-0679">Respiratory chain</keyword>
<evidence type="ECO:0000256" key="15">
    <source>
        <dbReference type="SAM" id="Phobius"/>
    </source>
</evidence>
<evidence type="ECO:0000256" key="7">
    <source>
        <dbReference type="ARBA" id="ARBA00022967"/>
    </source>
</evidence>
<protein>
    <recommendedName>
        <fullName evidence="14">Cytochrome c oxidase subunit 2</fullName>
        <ecNumber evidence="14">7.1.1.9</ecNumber>
    </recommendedName>
</protein>
<evidence type="ECO:0000256" key="2">
    <source>
        <dbReference type="ARBA" id="ARBA00007866"/>
    </source>
</evidence>
<dbReference type="Proteomes" id="UP000318626">
    <property type="component" value="Chromosome"/>
</dbReference>
<dbReference type="InterPro" id="IPR002429">
    <property type="entry name" value="CcO_II-like_C"/>
</dbReference>
<sequence>MGRFWSLLFLSVPILGVLTFLWAALGWYPLEGHWFPELVVADSSIDHLFYVILWMTGLVFIGTGLAMFWFLWKYDDTKHDGPVWYSHGSHLLEIIWSVVPAVVILFLAIYQMDAWAGARMRRPMLENGQPKPPIARVTGRQFEWKIQYPGNDKQFDTPDDLYTTNDLHVPRDEEVVLEITSEDVLHSFFLPNFREKQDVVPGMKQFIWFKPVKDGKYDIVCAELCGWGHYKMKGQITVESASDYRAWLEKAYNEQELSEYSLAEAE</sequence>
<evidence type="ECO:0000256" key="12">
    <source>
        <dbReference type="ARBA" id="ARBA00024688"/>
    </source>
</evidence>
<keyword evidence="18" id="KW-1185">Reference proteome</keyword>
<evidence type="ECO:0000256" key="11">
    <source>
        <dbReference type="ARBA" id="ARBA00023136"/>
    </source>
</evidence>
<dbReference type="GO" id="GO:0005886">
    <property type="term" value="C:plasma membrane"/>
    <property type="evidence" value="ECO:0007669"/>
    <property type="project" value="UniProtKB-SubCell"/>
</dbReference>
<evidence type="ECO:0000256" key="13">
    <source>
        <dbReference type="RuleBase" id="RU000456"/>
    </source>
</evidence>
<keyword evidence="5 13" id="KW-0812">Transmembrane</keyword>
<feature type="transmembrane region" description="Helical" evidence="15">
    <location>
        <begin position="91"/>
        <end position="112"/>
    </location>
</feature>
<accession>A0A518C4S2</accession>
<keyword evidence="7" id="KW-1278">Translocase</keyword>
<evidence type="ECO:0000256" key="14">
    <source>
        <dbReference type="RuleBase" id="RU004024"/>
    </source>
</evidence>
<evidence type="ECO:0000256" key="10">
    <source>
        <dbReference type="ARBA" id="ARBA00023008"/>
    </source>
</evidence>
<comment type="subcellular location">
    <subcellularLocation>
        <location evidence="13">Cell membrane</location>
        <topology evidence="13">Multi-pass membrane protein</topology>
    </subcellularLocation>
    <subcellularLocation>
        <location evidence="1">Membrane</location>
        <topology evidence="1">Multi-pass membrane protein</topology>
    </subcellularLocation>
</comment>
<dbReference type="EC" id="7.1.1.9" evidence="14"/>
<keyword evidence="6 14" id="KW-0479">Metal-binding</keyword>
<evidence type="ECO:0000256" key="3">
    <source>
        <dbReference type="ARBA" id="ARBA00022448"/>
    </source>
</evidence>
<evidence type="ECO:0000313" key="18">
    <source>
        <dbReference type="Proteomes" id="UP000318626"/>
    </source>
</evidence>
<feature type="domain" description="Cytochrome oxidase subunit II copper A binding" evidence="16">
    <location>
        <begin position="130"/>
        <end position="250"/>
    </location>
</feature>
<comment type="function">
    <text evidence="12 14">Subunits I and II form the functional core of the enzyme complex. Electrons originating in cytochrome c are transferred via heme a and Cu(A) to the binuclear center formed by heme a3 and Cu(B).</text>
</comment>
<dbReference type="Gene3D" id="2.60.40.420">
    <property type="entry name" value="Cupredoxins - blue copper proteins"/>
    <property type="match status" value="1"/>
</dbReference>
<dbReference type="InterPro" id="IPR001505">
    <property type="entry name" value="Copper_CuA"/>
</dbReference>
<dbReference type="PANTHER" id="PTHR22888:SF9">
    <property type="entry name" value="CYTOCHROME C OXIDASE SUBUNIT 2"/>
    <property type="match status" value="1"/>
</dbReference>